<accession>A0A927B366</accession>
<name>A0A927B366_9BACT</name>
<dbReference type="Proteomes" id="UP000653797">
    <property type="component" value="Unassembled WGS sequence"/>
</dbReference>
<evidence type="ECO:0000313" key="5">
    <source>
        <dbReference type="EMBL" id="MBD2754760.1"/>
    </source>
</evidence>
<comment type="caution">
    <text evidence="5">The sequence shown here is derived from an EMBL/GenBank/DDBJ whole genome shotgun (WGS) entry which is preliminary data.</text>
</comment>
<dbReference type="Pfam" id="PF24672">
    <property type="entry name" value="DUF7654"/>
    <property type="match status" value="1"/>
</dbReference>
<evidence type="ECO:0000313" key="6">
    <source>
        <dbReference type="Proteomes" id="UP000653797"/>
    </source>
</evidence>
<feature type="transmembrane region" description="Helical" evidence="2">
    <location>
        <begin position="221"/>
        <end position="238"/>
    </location>
</feature>
<gene>
    <name evidence="5" type="ORF">IC230_17780</name>
</gene>
<keyword evidence="2" id="KW-0812">Transmembrane</keyword>
<proteinExistence type="predicted"/>
<feature type="transmembrane region" description="Helical" evidence="2">
    <location>
        <begin position="296"/>
        <end position="318"/>
    </location>
</feature>
<organism evidence="5 6">
    <name type="scientific">Spirosoma validum</name>
    <dbReference type="NCBI Taxonomy" id="2771355"/>
    <lineage>
        <taxon>Bacteria</taxon>
        <taxon>Pseudomonadati</taxon>
        <taxon>Bacteroidota</taxon>
        <taxon>Cytophagia</taxon>
        <taxon>Cytophagales</taxon>
        <taxon>Cytophagaceae</taxon>
        <taxon>Spirosoma</taxon>
    </lineage>
</organism>
<evidence type="ECO:0008006" key="7">
    <source>
        <dbReference type="Google" id="ProtNLM"/>
    </source>
</evidence>
<reference evidence="5" key="1">
    <citation type="submission" date="2020-09" db="EMBL/GenBank/DDBJ databases">
        <authorList>
            <person name="Kim M.K."/>
        </authorList>
    </citation>
    <scope>NUCLEOTIDE SEQUENCE</scope>
    <source>
        <strain evidence="5">BT704</strain>
    </source>
</reference>
<feature type="region of interest" description="Disordered" evidence="1">
    <location>
        <begin position="1"/>
        <end position="41"/>
    </location>
</feature>
<dbReference type="AlphaFoldDB" id="A0A927B366"/>
<feature type="transmembrane region" description="Helical" evidence="2">
    <location>
        <begin position="438"/>
        <end position="456"/>
    </location>
</feature>
<dbReference type="InterPro" id="IPR056074">
    <property type="entry name" value="DUF7657"/>
</dbReference>
<keyword evidence="6" id="KW-1185">Reference proteome</keyword>
<feature type="domain" description="DUF7657" evidence="4">
    <location>
        <begin position="58"/>
        <end position="456"/>
    </location>
</feature>
<feature type="transmembrane region" description="Helical" evidence="2">
    <location>
        <begin position="59"/>
        <end position="78"/>
    </location>
</feature>
<feature type="transmembrane region" description="Helical" evidence="2">
    <location>
        <begin position="374"/>
        <end position="393"/>
    </location>
</feature>
<sequence length="696" mass="79222">MSKKKKSIPPAVSSPVVKPIEPQPSSPTPTARVDSPRPGVEPDKEPAFELIRFDKRVKWFLGICVGLFLLLTLAKINYSSIGMWNTVVPDGSDARRGIVSGKPRSIRIDEWGVVTPFMMSQAHQNFPLENSAIGGEKVALVGYYPIKHFVSIFRPSHWGFFLFDIEHGFAWHWNFVIFFSIISTTLLFLVLTRNNFWLSVFGSVWLIFSPGFAWWSFFLLTLQFAGTVMLLSSIYVFYASSTRTILISGLLFLWSFASFALILYPPYQVILGYLLLLLLVGFVWRNYRKELLFNKLWLKLGTFAVAGIVLGLVFYQFYVDAKSTIDVMSNTVYPGKRSETGGTGFIANWFSEYYSGWLIDNENFPKNWLNVCELSHFITFTPVIAVCTVLYFIRTRRIDPLLTILLGFVLFTLVYIEIGFPTFLAKATLFDLSPTRRAQVPFGIANVVLAVLYLDYMRQQNLKIKGGLSFGLVVGVIGFMVYAAWLNLNDSDGFYKAHQLFIPTLFFMGLNYLMLPVSTFRYKDVVIAGALVFFTIPNFKINPVGKGMSPITENMLYQKVRELHLQEPNARWVVLGSQYLTYMVTATGVNQLSGVKNQPDFKTMRALDPTAKRDSAYNRYAHTVYSTYIDPVHPDTVVIQNNFEDAYQVGVDPCSPKLRKLNVRYFIFDHAPQPVEIRCMKQVAKLGGLEIYRTND</sequence>
<evidence type="ECO:0000259" key="4">
    <source>
        <dbReference type="Pfam" id="PF24677"/>
    </source>
</evidence>
<feature type="domain" description="DUF7654" evidence="3">
    <location>
        <begin position="550"/>
        <end position="695"/>
    </location>
</feature>
<evidence type="ECO:0000256" key="2">
    <source>
        <dbReference type="SAM" id="Phobius"/>
    </source>
</evidence>
<dbReference type="RefSeq" id="WP_191040385.1">
    <property type="nucleotide sequence ID" value="NZ_JACXAA010000006.1"/>
</dbReference>
<evidence type="ECO:0000256" key="1">
    <source>
        <dbReference type="SAM" id="MobiDB-lite"/>
    </source>
</evidence>
<feature type="transmembrane region" description="Helical" evidence="2">
    <location>
        <begin position="400"/>
        <end position="418"/>
    </location>
</feature>
<keyword evidence="2" id="KW-1133">Transmembrane helix</keyword>
<dbReference type="InterPro" id="IPR056071">
    <property type="entry name" value="DUF7654"/>
</dbReference>
<feature type="transmembrane region" description="Helical" evidence="2">
    <location>
        <begin position="497"/>
        <end position="515"/>
    </location>
</feature>
<protein>
    <recommendedName>
        <fullName evidence="7">YfhO family protein</fullName>
    </recommendedName>
</protein>
<dbReference type="EMBL" id="JACXAA010000006">
    <property type="protein sequence ID" value="MBD2754760.1"/>
    <property type="molecule type" value="Genomic_DNA"/>
</dbReference>
<feature type="transmembrane region" description="Helical" evidence="2">
    <location>
        <begin position="196"/>
        <end position="215"/>
    </location>
</feature>
<feature type="transmembrane region" description="Helical" evidence="2">
    <location>
        <begin position="245"/>
        <end position="264"/>
    </location>
</feature>
<feature type="transmembrane region" description="Helical" evidence="2">
    <location>
        <begin position="170"/>
        <end position="189"/>
    </location>
</feature>
<dbReference type="Pfam" id="PF24677">
    <property type="entry name" value="DUF7657"/>
    <property type="match status" value="1"/>
</dbReference>
<feature type="transmembrane region" description="Helical" evidence="2">
    <location>
        <begin position="270"/>
        <end position="287"/>
    </location>
</feature>
<feature type="transmembrane region" description="Helical" evidence="2">
    <location>
        <begin position="468"/>
        <end position="485"/>
    </location>
</feature>
<evidence type="ECO:0000259" key="3">
    <source>
        <dbReference type="Pfam" id="PF24672"/>
    </source>
</evidence>
<keyword evidence="2" id="KW-0472">Membrane</keyword>